<evidence type="ECO:0000313" key="1">
    <source>
        <dbReference type="EMBL" id="KAK4886141.1"/>
    </source>
</evidence>
<accession>A0AAN7SD97</accession>
<organism evidence="1 2">
    <name type="scientific">Aquatica leii</name>
    <dbReference type="NCBI Taxonomy" id="1421715"/>
    <lineage>
        <taxon>Eukaryota</taxon>
        <taxon>Metazoa</taxon>
        <taxon>Ecdysozoa</taxon>
        <taxon>Arthropoda</taxon>
        <taxon>Hexapoda</taxon>
        <taxon>Insecta</taxon>
        <taxon>Pterygota</taxon>
        <taxon>Neoptera</taxon>
        <taxon>Endopterygota</taxon>
        <taxon>Coleoptera</taxon>
        <taxon>Polyphaga</taxon>
        <taxon>Elateriformia</taxon>
        <taxon>Elateroidea</taxon>
        <taxon>Lampyridae</taxon>
        <taxon>Luciolinae</taxon>
        <taxon>Aquatica</taxon>
    </lineage>
</organism>
<keyword evidence="2" id="KW-1185">Reference proteome</keyword>
<sequence length="196" mass="23253">MSRDKSNYNSDENAFHEDLKKLRSKRAFLKRNLTILQQYLDSSTNTPEQINQINRQFDLCEKSINTYDEFFESIYDSEFDSHFEEFFNEREITDSTFAKLKLKVVAHYPDTKSSPQTNNHQGLKLPSRNVRRQFALLYFVCACFSDYFQDSLKRFFIVNGFVKKSKENRKDTSLVVHDNTLTSRRLNQLQTNVAKR</sequence>
<dbReference type="EMBL" id="JARPUR010000001">
    <property type="protein sequence ID" value="KAK4886141.1"/>
    <property type="molecule type" value="Genomic_DNA"/>
</dbReference>
<name>A0AAN7SD97_9COLE</name>
<proteinExistence type="predicted"/>
<comment type="caution">
    <text evidence="1">The sequence shown here is derived from an EMBL/GenBank/DDBJ whole genome shotgun (WGS) entry which is preliminary data.</text>
</comment>
<evidence type="ECO:0000313" key="2">
    <source>
        <dbReference type="Proteomes" id="UP001353858"/>
    </source>
</evidence>
<reference evidence="2" key="1">
    <citation type="submission" date="2023-01" db="EMBL/GenBank/DDBJ databases">
        <title>Key to firefly adult light organ development and bioluminescence: homeobox transcription factors regulate luciferase expression and transportation to peroxisome.</title>
        <authorList>
            <person name="Fu X."/>
        </authorList>
    </citation>
    <scope>NUCLEOTIDE SEQUENCE [LARGE SCALE GENOMIC DNA]</scope>
</reference>
<dbReference type="Proteomes" id="UP001353858">
    <property type="component" value="Unassembled WGS sequence"/>
</dbReference>
<gene>
    <name evidence="1" type="ORF">RN001_002412</name>
</gene>
<dbReference type="AlphaFoldDB" id="A0AAN7SD97"/>
<protein>
    <submittedName>
        <fullName evidence="1">Uncharacterized protein</fullName>
    </submittedName>
</protein>